<evidence type="ECO:0000256" key="1">
    <source>
        <dbReference type="ARBA" id="ARBA00023268"/>
    </source>
</evidence>
<dbReference type="CDD" id="cd09274">
    <property type="entry name" value="RNase_HI_RT_Ty3"/>
    <property type="match status" value="1"/>
</dbReference>
<dbReference type="PANTHER" id="PTHR37984:SF5">
    <property type="entry name" value="PROTEIN NYNRIN-LIKE"/>
    <property type="match status" value="1"/>
</dbReference>
<keyword evidence="3" id="KW-0695">RNA-directed DNA polymerase</keyword>
<dbReference type="Gene3D" id="3.30.70.270">
    <property type="match status" value="2"/>
</dbReference>
<proteinExistence type="predicted"/>
<name>V2XUZ4_MONRO</name>
<keyword evidence="3" id="KW-0548">Nucleotidyltransferase</keyword>
<keyword evidence="3" id="KW-0808">Transferase</keyword>
<dbReference type="EMBL" id="AWSO01001624">
    <property type="protein sequence ID" value="ESK83204.1"/>
    <property type="molecule type" value="Genomic_DNA"/>
</dbReference>
<dbReference type="Pfam" id="PF17919">
    <property type="entry name" value="RT_RNaseH_2"/>
    <property type="match status" value="1"/>
</dbReference>
<dbReference type="KEGG" id="mrr:Moror_3302"/>
<protein>
    <submittedName>
        <fullName evidence="3">Reverse transcriptase-rnase h-integrase</fullName>
    </submittedName>
</protein>
<comment type="caution">
    <text evidence="3">The sequence shown here is derived from an EMBL/GenBank/DDBJ whole genome shotgun (WGS) entry which is preliminary data.</text>
</comment>
<dbReference type="PROSITE" id="PS50878">
    <property type="entry name" value="RT_POL"/>
    <property type="match status" value="1"/>
</dbReference>
<dbReference type="HOGENOM" id="CLU_000384_33_10_1"/>
<dbReference type="InterPro" id="IPR041577">
    <property type="entry name" value="RT_RNaseH_2"/>
</dbReference>
<evidence type="ECO:0000313" key="3">
    <source>
        <dbReference type="EMBL" id="ESK83204.1"/>
    </source>
</evidence>
<dbReference type="Pfam" id="PF00078">
    <property type="entry name" value="RVT_1"/>
    <property type="match status" value="1"/>
</dbReference>
<gene>
    <name evidence="3" type="ORF">Moror_3302</name>
</gene>
<evidence type="ECO:0000313" key="4">
    <source>
        <dbReference type="Proteomes" id="UP000017559"/>
    </source>
</evidence>
<dbReference type="Proteomes" id="UP000017559">
    <property type="component" value="Unassembled WGS sequence"/>
</dbReference>
<accession>V2XUZ4</accession>
<dbReference type="FunFam" id="3.10.20.370:FF:000001">
    <property type="entry name" value="Retrovirus-related Pol polyprotein from transposon 17.6-like protein"/>
    <property type="match status" value="1"/>
</dbReference>
<evidence type="ECO:0000259" key="2">
    <source>
        <dbReference type="PROSITE" id="PS50878"/>
    </source>
</evidence>
<dbReference type="GO" id="GO:0003964">
    <property type="term" value="F:RNA-directed DNA polymerase activity"/>
    <property type="evidence" value="ECO:0007669"/>
    <property type="project" value="UniProtKB-KW"/>
</dbReference>
<dbReference type="InterPro" id="IPR043502">
    <property type="entry name" value="DNA/RNA_pol_sf"/>
</dbReference>
<dbReference type="CDD" id="cd01647">
    <property type="entry name" value="RT_LTR"/>
    <property type="match status" value="1"/>
</dbReference>
<feature type="domain" description="Reverse transcriptase" evidence="2">
    <location>
        <begin position="1"/>
        <end position="185"/>
    </location>
</feature>
<sequence>MSYPDFVGIYYFITVIVEHLCNVDYLRSCNIQPTQDYRKLNKGTIKNTYPLPLISDLLDKLKGAKVFMKLDLRNGYNNVWIKDGDQWKAAFKTNRRLFEPTVMFFRLSNLPATFQAFMNDILSDFIDEGWCIIYMDDILLFSKDQREHQERTEWLMCQIRKHDLYFKPEKCKFNVTEVVFLGMVIQPDYIAMDPVKLAGIADWEPPKTVKGVRAFLGFGNFYRKFIGKYAQLAWPLHDLTQKLQKFEWTTACQITFDLLKKKFLSEPVLLMPDTDKPFVIEADASKWATGAVLCQQGSDGEWHPCRYLSKSFSPTERNYEIYDRELLAITRALTEWQHYLMGGKYKVVVLSDHKNLTYFQVAQKLN</sequence>
<dbReference type="Gene3D" id="3.10.10.10">
    <property type="entry name" value="HIV Type 1 Reverse Transcriptase, subunit A, domain 1"/>
    <property type="match status" value="1"/>
</dbReference>
<dbReference type="InterPro" id="IPR000477">
    <property type="entry name" value="RT_dom"/>
</dbReference>
<dbReference type="PANTHER" id="PTHR37984">
    <property type="entry name" value="PROTEIN CBG26694"/>
    <property type="match status" value="1"/>
</dbReference>
<keyword evidence="4" id="KW-1185">Reference proteome</keyword>
<dbReference type="InterPro" id="IPR043128">
    <property type="entry name" value="Rev_trsase/Diguanyl_cyclase"/>
</dbReference>
<dbReference type="AlphaFoldDB" id="V2XUZ4"/>
<organism evidence="3 4">
    <name type="scientific">Moniliophthora roreri (strain MCA 2997)</name>
    <name type="common">Cocoa frosty pod rot fungus</name>
    <name type="synonym">Crinipellis roreri</name>
    <dbReference type="NCBI Taxonomy" id="1381753"/>
    <lineage>
        <taxon>Eukaryota</taxon>
        <taxon>Fungi</taxon>
        <taxon>Dikarya</taxon>
        <taxon>Basidiomycota</taxon>
        <taxon>Agaricomycotina</taxon>
        <taxon>Agaricomycetes</taxon>
        <taxon>Agaricomycetidae</taxon>
        <taxon>Agaricales</taxon>
        <taxon>Marasmiineae</taxon>
        <taxon>Marasmiaceae</taxon>
        <taxon>Moniliophthora</taxon>
    </lineage>
</organism>
<keyword evidence="1" id="KW-0511">Multifunctional enzyme</keyword>
<reference evidence="3 4" key="1">
    <citation type="journal article" date="2014" name="BMC Genomics">
        <title>Genome and secretome analysis of the hemibiotrophic fungal pathogen, Moniliophthora roreri, which causes frosty pod rot disease of cacao: mechanisms of the biotrophic and necrotrophic phases.</title>
        <authorList>
            <person name="Meinhardt L.W."/>
            <person name="Costa G.G.L."/>
            <person name="Thomazella D.P.T."/>
            <person name="Teixeira P.J.P.L."/>
            <person name="Carazzolle M.F."/>
            <person name="Schuster S.C."/>
            <person name="Carlson J.E."/>
            <person name="Guiltinan M.J."/>
            <person name="Mieczkowski P."/>
            <person name="Farmer A."/>
            <person name="Ramaraj T."/>
            <person name="Crozier J."/>
            <person name="Davis R.E."/>
            <person name="Shao J."/>
            <person name="Melnick R.L."/>
            <person name="Pereira G.A.G."/>
            <person name="Bailey B.A."/>
        </authorList>
    </citation>
    <scope>NUCLEOTIDE SEQUENCE [LARGE SCALE GENOMIC DNA]</scope>
    <source>
        <strain evidence="3 4">MCA 2997</strain>
    </source>
</reference>
<dbReference type="SUPFAM" id="SSF56672">
    <property type="entry name" value="DNA/RNA polymerases"/>
    <property type="match status" value="1"/>
</dbReference>
<dbReference type="InterPro" id="IPR050951">
    <property type="entry name" value="Retrovirus_Pol_polyprotein"/>
</dbReference>
<dbReference type="FunFam" id="3.30.70.270:FF:000020">
    <property type="entry name" value="Transposon Tf2-6 polyprotein-like Protein"/>
    <property type="match status" value="1"/>
</dbReference>
<dbReference type="OrthoDB" id="3246250at2759"/>